<sequence length="82" mass="9419">MTISNIKSFFKNNFPLSSFIFKNKAQIINLGRWGVVCDKGKGILTDNANQDHCGPCGTHDFKTKHQEIDKNIEFYKNKNIKK</sequence>
<dbReference type="EMBL" id="MN739432">
    <property type="protein sequence ID" value="QHT04529.1"/>
    <property type="molecule type" value="Genomic_DNA"/>
</dbReference>
<proteinExistence type="predicted"/>
<evidence type="ECO:0000313" key="1">
    <source>
        <dbReference type="EMBL" id="QHT04529.1"/>
    </source>
</evidence>
<organism evidence="1">
    <name type="scientific">viral metagenome</name>
    <dbReference type="NCBI Taxonomy" id="1070528"/>
    <lineage>
        <taxon>unclassified sequences</taxon>
        <taxon>metagenomes</taxon>
        <taxon>organismal metagenomes</taxon>
    </lineage>
</organism>
<reference evidence="1" key="1">
    <citation type="journal article" date="2020" name="Nature">
        <title>Giant virus diversity and host interactions through global metagenomics.</title>
        <authorList>
            <person name="Schulz F."/>
            <person name="Roux S."/>
            <person name="Paez-Espino D."/>
            <person name="Jungbluth S."/>
            <person name="Walsh D.A."/>
            <person name="Denef V.J."/>
            <person name="McMahon K.D."/>
            <person name="Konstantinidis K.T."/>
            <person name="Eloe-Fadrosh E.A."/>
            <person name="Kyrpides N.C."/>
            <person name="Woyke T."/>
        </authorList>
    </citation>
    <scope>NUCLEOTIDE SEQUENCE</scope>
    <source>
        <strain evidence="1">GVMAG-M-3300021185-45</strain>
    </source>
</reference>
<protein>
    <submittedName>
        <fullName evidence="1">Uncharacterized protein</fullName>
    </submittedName>
</protein>
<dbReference type="AlphaFoldDB" id="A0A6C0CLH9"/>
<accession>A0A6C0CLH9</accession>
<name>A0A6C0CLH9_9ZZZZ</name>